<dbReference type="Proteomes" id="UP001519460">
    <property type="component" value="Unassembled WGS sequence"/>
</dbReference>
<keyword evidence="3" id="KW-1185">Reference proteome</keyword>
<proteinExistence type="predicted"/>
<comment type="caution">
    <text evidence="2">The sequence shown here is derived from an EMBL/GenBank/DDBJ whole genome shotgun (WGS) entry which is preliminary data.</text>
</comment>
<gene>
    <name evidence="2" type="ORF">BaRGS_00001775</name>
</gene>
<evidence type="ECO:0000313" key="3">
    <source>
        <dbReference type="Proteomes" id="UP001519460"/>
    </source>
</evidence>
<sequence length="118" mass="13436">MKMTISSDTKATSDFEDFQHHISSSSVYCAKAAFCIDPVFDNREGHLNGVFSVLPPFARWRNRHITVGLLCDLSDEDVPSIDHKTPAPTSPLTHHQKRQRPSKSNQTTMVSRKRRAKW</sequence>
<evidence type="ECO:0000313" key="2">
    <source>
        <dbReference type="EMBL" id="KAK7506924.1"/>
    </source>
</evidence>
<name>A0ABD0M511_9CAEN</name>
<reference evidence="2 3" key="1">
    <citation type="journal article" date="2023" name="Sci. Data">
        <title>Genome assembly of the Korean intertidal mud-creeper Batillaria attramentaria.</title>
        <authorList>
            <person name="Patra A.K."/>
            <person name="Ho P.T."/>
            <person name="Jun S."/>
            <person name="Lee S.J."/>
            <person name="Kim Y."/>
            <person name="Won Y.J."/>
        </authorList>
    </citation>
    <scope>NUCLEOTIDE SEQUENCE [LARGE SCALE GENOMIC DNA]</scope>
    <source>
        <strain evidence="2">Wonlab-2016</strain>
    </source>
</reference>
<dbReference type="AlphaFoldDB" id="A0ABD0M511"/>
<accession>A0ABD0M511</accession>
<protein>
    <submittedName>
        <fullName evidence="2">Uncharacterized protein</fullName>
    </submittedName>
</protein>
<dbReference type="EMBL" id="JACVVK020000005">
    <property type="protein sequence ID" value="KAK7506924.1"/>
    <property type="molecule type" value="Genomic_DNA"/>
</dbReference>
<evidence type="ECO:0000256" key="1">
    <source>
        <dbReference type="SAM" id="MobiDB-lite"/>
    </source>
</evidence>
<feature type="region of interest" description="Disordered" evidence="1">
    <location>
        <begin position="80"/>
        <end position="118"/>
    </location>
</feature>
<organism evidence="2 3">
    <name type="scientific">Batillaria attramentaria</name>
    <dbReference type="NCBI Taxonomy" id="370345"/>
    <lineage>
        <taxon>Eukaryota</taxon>
        <taxon>Metazoa</taxon>
        <taxon>Spiralia</taxon>
        <taxon>Lophotrochozoa</taxon>
        <taxon>Mollusca</taxon>
        <taxon>Gastropoda</taxon>
        <taxon>Caenogastropoda</taxon>
        <taxon>Sorbeoconcha</taxon>
        <taxon>Cerithioidea</taxon>
        <taxon>Batillariidae</taxon>
        <taxon>Batillaria</taxon>
    </lineage>
</organism>